<dbReference type="InterPro" id="IPR032710">
    <property type="entry name" value="NTF2-like_dom_sf"/>
</dbReference>
<dbReference type="Proteomes" id="UP000582643">
    <property type="component" value="Unassembled WGS sequence"/>
</dbReference>
<dbReference type="AlphaFoldDB" id="A0A7W7TU58"/>
<feature type="domain" description="SnoaL-like" evidence="1">
    <location>
        <begin position="11"/>
        <end position="102"/>
    </location>
</feature>
<name>A0A7W7TU58_9ACTN</name>
<proteinExistence type="predicted"/>
<dbReference type="RefSeq" id="WP_116160919.1">
    <property type="nucleotide sequence ID" value="NZ_JACHJY010000001.1"/>
</dbReference>
<evidence type="ECO:0000259" key="1">
    <source>
        <dbReference type="Pfam" id="PF12680"/>
    </source>
</evidence>
<dbReference type="Pfam" id="PF12680">
    <property type="entry name" value="SnoaL_2"/>
    <property type="match status" value="1"/>
</dbReference>
<sequence>MTAKPVDVTAAYYAAWKVKDFDTLRSLLAEDVDFIGPYGSATSADEFRAKIEVASEINTDIVVRKVFSDGPDVLTWFELHTTVAEPVQVATWSHVVDGRIARQRVAFDPRPITG</sequence>
<dbReference type="GO" id="GO:0016853">
    <property type="term" value="F:isomerase activity"/>
    <property type="evidence" value="ECO:0007669"/>
    <property type="project" value="UniProtKB-KW"/>
</dbReference>
<dbReference type="SUPFAM" id="SSF54427">
    <property type="entry name" value="NTF2-like"/>
    <property type="match status" value="1"/>
</dbReference>
<dbReference type="Gene3D" id="3.10.450.50">
    <property type="match status" value="1"/>
</dbReference>
<comment type="caution">
    <text evidence="2">The sequence shown here is derived from an EMBL/GenBank/DDBJ whole genome shotgun (WGS) entry which is preliminary data.</text>
</comment>
<accession>A0A7W7TU58</accession>
<evidence type="ECO:0000313" key="3">
    <source>
        <dbReference type="Proteomes" id="UP000582643"/>
    </source>
</evidence>
<dbReference type="EMBL" id="JACHJY010000001">
    <property type="protein sequence ID" value="MBB4979389.1"/>
    <property type="molecule type" value="Genomic_DNA"/>
</dbReference>
<organism evidence="2 3">
    <name type="scientific">Streptomyces nymphaeiformis</name>
    <dbReference type="NCBI Taxonomy" id="2663842"/>
    <lineage>
        <taxon>Bacteria</taxon>
        <taxon>Bacillati</taxon>
        <taxon>Actinomycetota</taxon>
        <taxon>Actinomycetes</taxon>
        <taxon>Kitasatosporales</taxon>
        <taxon>Streptomycetaceae</taxon>
        <taxon>Streptomyces</taxon>
    </lineage>
</organism>
<gene>
    <name evidence="2" type="ORF">GGE06_000277</name>
</gene>
<dbReference type="InterPro" id="IPR037401">
    <property type="entry name" value="SnoaL-like"/>
</dbReference>
<reference evidence="2 3" key="1">
    <citation type="submission" date="2020-08" db="EMBL/GenBank/DDBJ databases">
        <title>Genomic Encyclopedia of Type Strains, Phase III (KMG-III): the genomes of soil and plant-associated and newly described type strains.</title>
        <authorList>
            <person name="Whitman W."/>
        </authorList>
    </citation>
    <scope>NUCLEOTIDE SEQUENCE [LARGE SCALE GENOMIC DNA]</scope>
    <source>
        <strain evidence="2 3">SFB5A</strain>
    </source>
</reference>
<evidence type="ECO:0000313" key="2">
    <source>
        <dbReference type="EMBL" id="MBB4979389.1"/>
    </source>
</evidence>
<keyword evidence="2" id="KW-0413">Isomerase</keyword>
<keyword evidence="3" id="KW-1185">Reference proteome</keyword>
<protein>
    <submittedName>
        <fullName evidence="2">Ketosteroid isomerase-like protein</fullName>
    </submittedName>
</protein>